<feature type="transmembrane region" description="Helical" evidence="1">
    <location>
        <begin position="20"/>
        <end position="41"/>
    </location>
</feature>
<reference evidence="2 3" key="1">
    <citation type="submission" date="2020-12" db="EMBL/GenBank/DDBJ databases">
        <title>Vagococcus allomyrinae sp. nov. and Enterococcus lavae sp. nov., isolated from the larvae of Allomyrina dichotoma.</title>
        <authorList>
            <person name="Lee S.D."/>
        </authorList>
    </citation>
    <scope>NUCLEOTIDE SEQUENCE [LARGE SCALE GENOMIC DNA]</scope>
    <source>
        <strain evidence="2 3">BWM-S5</strain>
    </source>
</reference>
<organism evidence="2 3">
    <name type="scientific">Enterococcus larvae</name>
    <dbReference type="NCBI Taxonomy" id="2794352"/>
    <lineage>
        <taxon>Bacteria</taxon>
        <taxon>Bacillati</taxon>
        <taxon>Bacillota</taxon>
        <taxon>Bacilli</taxon>
        <taxon>Lactobacillales</taxon>
        <taxon>Enterococcaceae</taxon>
        <taxon>Enterococcus</taxon>
    </lineage>
</organism>
<accession>A0ABS4CJY5</accession>
<protein>
    <recommendedName>
        <fullName evidence="4">DUF304 domain-containing protein</fullName>
    </recommendedName>
</protein>
<evidence type="ECO:0000313" key="3">
    <source>
        <dbReference type="Proteomes" id="UP000673375"/>
    </source>
</evidence>
<evidence type="ECO:0000256" key="1">
    <source>
        <dbReference type="SAM" id="Phobius"/>
    </source>
</evidence>
<proteinExistence type="predicted"/>
<gene>
    <name evidence="2" type="ORF">I6N96_10870</name>
</gene>
<name>A0ABS4CJY5_9ENTE</name>
<dbReference type="Proteomes" id="UP000673375">
    <property type="component" value="Unassembled WGS sequence"/>
</dbReference>
<comment type="caution">
    <text evidence="2">The sequence shown here is derived from an EMBL/GenBank/DDBJ whole genome shotgun (WGS) entry which is preliminary data.</text>
</comment>
<feature type="transmembrane region" description="Helical" evidence="1">
    <location>
        <begin position="53"/>
        <end position="76"/>
    </location>
</feature>
<evidence type="ECO:0000313" key="2">
    <source>
        <dbReference type="EMBL" id="MBP1046768.1"/>
    </source>
</evidence>
<keyword evidence="1" id="KW-0812">Transmembrane</keyword>
<keyword evidence="1" id="KW-1133">Transmembrane helix</keyword>
<keyword evidence="3" id="KW-1185">Reference proteome</keyword>
<evidence type="ECO:0008006" key="4">
    <source>
        <dbReference type="Google" id="ProtNLM"/>
    </source>
</evidence>
<dbReference type="RefSeq" id="WP_209557568.1">
    <property type="nucleotide sequence ID" value="NZ_JAEDXU010000005.1"/>
</dbReference>
<keyword evidence="1" id="KW-0472">Membrane</keyword>
<dbReference type="EMBL" id="JAEDXU010000005">
    <property type="protein sequence ID" value="MBP1046768.1"/>
    <property type="molecule type" value="Genomic_DNA"/>
</dbReference>
<sequence length="166" mass="18874">MGSKERVLVKSKFNYSKSKLVSIGLVGLFIIFWLMISYVAITNILNRAILMGLYNYEAAIAVVFLIISYFVGTFIGKKVYRKLFLKEVKIIDNGNGLTLIINGNERRIDKSEIVKIESEVTGNTTIHSNAVDEKTKLSIYSRNEAFHFSINENVESVEKVESYFND</sequence>